<organism evidence="2 3">
    <name type="scientific">Prorocentrum cordatum</name>
    <dbReference type="NCBI Taxonomy" id="2364126"/>
    <lineage>
        <taxon>Eukaryota</taxon>
        <taxon>Sar</taxon>
        <taxon>Alveolata</taxon>
        <taxon>Dinophyceae</taxon>
        <taxon>Prorocentrales</taxon>
        <taxon>Prorocentraceae</taxon>
        <taxon>Prorocentrum</taxon>
    </lineage>
</organism>
<keyword evidence="1" id="KW-0732">Signal</keyword>
<proteinExistence type="predicted"/>
<accession>A0ABN9YIX3</accession>
<protein>
    <submittedName>
        <fullName evidence="2">Uncharacterized protein</fullName>
    </submittedName>
</protein>
<gene>
    <name evidence="2" type="ORF">PCOR1329_LOCUS85660</name>
</gene>
<feature type="chain" id="PRO_5047044347" evidence="1">
    <location>
        <begin position="18"/>
        <end position="114"/>
    </location>
</feature>
<dbReference type="Proteomes" id="UP001189429">
    <property type="component" value="Unassembled WGS sequence"/>
</dbReference>
<reference evidence="2" key="1">
    <citation type="submission" date="2023-10" db="EMBL/GenBank/DDBJ databases">
        <authorList>
            <person name="Chen Y."/>
            <person name="Shah S."/>
            <person name="Dougan E. K."/>
            <person name="Thang M."/>
            <person name="Chan C."/>
        </authorList>
    </citation>
    <scope>NUCLEOTIDE SEQUENCE [LARGE SCALE GENOMIC DNA]</scope>
</reference>
<sequence length="114" mass="12574">LLLLLLFLPLAAPGAPAAAPWRGARRHVAAGDAAPRRCGDHPRDAVQAQLRQMVHHRDLHMRRGPLHDPRPFREAINDLFAALFGTFLLPEDRHLSYCYRALSDSPLGNVSDGG</sequence>
<keyword evidence="3" id="KW-1185">Reference proteome</keyword>
<feature type="non-terminal residue" evidence="2">
    <location>
        <position position="114"/>
    </location>
</feature>
<feature type="signal peptide" evidence="1">
    <location>
        <begin position="1"/>
        <end position="17"/>
    </location>
</feature>
<comment type="caution">
    <text evidence="2">The sequence shown here is derived from an EMBL/GenBank/DDBJ whole genome shotgun (WGS) entry which is preliminary data.</text>
</comment>
<feature type="non-terminal residue" evidence="2">
    <location>
        <position position="1"/>
    </location>
</feature>
<name>A0ABN9YIX3_9DINO</name>
<evidence type="ECO:0000313" key="3">
    <source>
        <dbReference type="Proteomes" id="UP001189429"/>
    </source>
</evidence>
<dbReference type="EMBL" id="CAUYUJ010022674">
    <property type="protein sequence ID" value="CAK0911938.1"/>
    <property type="molecule type" value="Genomic_DNA"/>
</dbReference>
<evidence type="ECO:0000313" key="2">
    <source>
        <dbReference type="EMBL" id="CAK0911938.1"/>
    </source>
</evidence>
<evidence type="ECO:0000256" key="1">
    <source>
        <dbReference type="SAM" id="SignalP"/>
    </source>
</evidence>